<feature type="transmembrane region" description="Helical" evidence="6">
    <location>
        <begin position="153"/>
        <end position="176"/>
    </location>
</feature>
<dbReference type="PANTHER" id="PTHR35007">
    <property type="entry name" value="INTEGRAL MEMBRANE PROTEIN-RELATED"/>
    <property type="match status" value="1"/>
</dbReference>
<organism evidence="8 9">
    <name type="scientific">Agreia bicolorata</name>
    <dbReference type="NCBI Taxonomy" id="110935"/>
    <lineage>
        <taxon>Bacteria</taxon>
        <taxon>Bacillati</taxon>
        <taxon>Actinomycetota</taxon>
        <taxon>Actinomycetes</taxon>
        <taxon>Micrococcales</taxon>
        <taxon>Microbacteriaceae</taxon>
        <taxon>Agreia</taxon>
    </lineage>
</organism>
<dbReference type="AlphaFoldDB" id="A0A1T4XV88"/>
<keyword evidence="4 6" id="KW-1133">Transmembrane helix</keyword>
<gene>
    <name evidence="8" type="ORF">SAMN06295879_1703</name>
</gene>
<reference evidence="9" key="1">
    <citation type="submission" date="2017-02" db="EMBL/GenBank/DDBJ databases">
        <authorList>
            <person name="Varghese N."/>
            <person name="Submissions S."/>
        </authorList>
    </citation>
    <scope>NUCLEOTIDE SEQUENCE [LARGE SCALE GENOMIC DNA]</scope>
    <source>
        <strain evidence="9">VKM Ac-2052</strain>
    </source>
</reference>
<dbReference type="EMBL" id="FUYG01000004">
    <property type="protein sequence ID" value="SKA93457.1"/>
    <property type="molecule type" value="Genomic_DNA"/>
</dbReference>
<evidence type="ECO:0000256" key="5">
    <source>
        <dbReference type="ARBA" id="ARBA00023136"/>
    </source>
</evidence>
<comment type="subcellular location">
    <subcellularLocation>
        <location evidence="1">Cell membrane</location>
        <topology evidence="1">Multi-pass membrane protein</topology>
    </subcellularLocation>
</comment>
<dbReference type="GO" id="GO:0005886">
    <property type="term" value="C:plasma membrane"/>
    <property type="evidence" value="ECO:0007669"/>
    <property type="project" value="UniProtKB-SubCell"/>
</dbReference>
<sequence>MAADALAVEAVASVVQRLAVMLGAGVAPTNAWRYLSGAGESHDQIVDTVARSVTAGGSIPAAIMSAASSADAAQAGSAWRAVAASWFVANESGAPLASSLRETADTLRQLGQLHRDVDAALAGPRSTARFVGVMPVLGLVFGTLLGFDTIGVLFGTPLGVGCLVAGALLTVAAARWTSMLVARARPAESSPGLTAQLVAIGLAGGGSLTRARDLAIEALRLHDLGESDDPQRIDRVLELSRVAGVPAAELLQSEARQIGREATSRAQSRAAALGTTLMIPLGVCVLPAFMLLGVAPMMIAIFSSTVVELS</sequence>
<dbReference type="InterPro" id="IPR018076">
    <property type="entry name" value="T2SS_GspF_dom"/>
</dbReference>
<evidence type="ECO:0000256" key="1">
    <source>
        <dbReference type="ARBA" id="ARBA00004651"/>
    </source>
</evidence>
<accession>A0A1T4XV88</accession>
<evidence type="ECO:0000256" key="3">
    <source>
        <dbReference type="ARBA" id="ARBA00022692"/>
    </source>
</evidence>
<keyword evidence="5 6" id="KW-0472">Membrane</keyword>
<feature type="transmembrane region" description="Helical" evidence="6">
    <location>
        <begin position="277"/>
        <end position="302"/>
    </location>
</feature>
<evidence type="ECO:0000256" key="4">
    <source>
        <dbReference type="ARBA" id="ARBA00022989"/>
    </source>
</evidence>
<evidence type="ECO:0000313" key="9">
    <source>
        <dbReference type="Proteomes" id="UP000189735"/>
    </source>
</evidence>
<protein>
    <submittedName>
        <fullName evidence="8">Tight adherence protein B</fullName>
    </submittedName>
</protein>
<keyword evidence="3 6" id="KW-0812">Transmembrane</keyword>
<dbReference type="RefSeq" id="WP_078714068.1">
    <property type="nucleotide sequence ID" value="NZ_FUYG01000004.1"/>
</dbReference>
<name>A0A1T4XV88_9MICO</name>
<dbReference type="Pfam" id="PF00482">
    <property type="entry name" value="T2SSF"/>
    <property type="match status" value="1"/>
</dbReference>
<dbReference type="Proteomes" id="UP000189735">
    <property type="component" value="Unassembled WGS sequence"/>
</dbReference>
<dbReference type="PANTHER" id="PTHR35007:SF4">
    <property type="entry name" value="CONSERVED TRANSMEMBRANE PROTEIN-RELATED"/>
    <property type="match status" value="1"/>
</dbReference>
<evidence type="ECO:0000259" key="7">
    <source>
        <dbReference type="Pfam" id="PF00482"/>
    </source>
</evidence>
<feature type="domain" description="Type II secretion system protein GspF" evidence="7">
    <location>
        <begin position="16"/>
        <end position="141"/>
    </location>
</feature>
<proteinExistence type="predicted"/>
<keyword evidence="2" id="KW-1003">Cell membrane</keyword>
<feature type="transmembrane region" description="Helical" evidence="6">
    <location>
        <begin position="130"/>
        <end position="147"/>
    </location>
</feature>
<evidence type="ECO:0000256" key="6">
    <source>
        <dbReference type="SAM" id="Phobius"/>
    </source>
</evidence>
<evidence type="ECO:0000313" key="8">
    <source>
        <dbReference type="EMBL" id="SKA93457.1"/>
    </source>
</evidence>
<evidence type="ECO:0000256" key="2">
    <source>
        <dbReference type="ARBA" id="ARBA00022475"/>
    </source>
</evidence>